<keyword evidence="2" id="KW-1185">Reference proteome</keyword>
<dbReference type="EMBL" id="JANJQO010003099">
    <property type="protein sequence ID" value="KAJ2965182.1"/>
    <property type="molecule type" value="Genomic_DNA"/>
</dbReference>
<evidence type="ECO:0000313" key="1">
    <source>
        <dbReference type="EMBL" id="KAJ2965182.1"/>
    </source>
</evidence>
<evidence type="ECO:0000313" key="2">
    <source>
        <dbReference type="Proteomes" id="UP001143910"/>
    </source>
</evidence>
<accession>A0ACC1MDR3</accession>
<reference evidence="1" key="1">
    <citation type="submission" date="2022-08" db="EMBL/GenBank/DDBJ databases">
        <title>Genome Sequence of Lecanicillium fungicola.</title>
        <authorList>
            <person name="Buettner E."/>
        </authorList>
    </citation>
    <scope>NUCLEOTIDE SEQUENCE</scope>
    <source>
        <strain evidence="1">Babe33</strain>
    </source>
</reference>
<protein>
    <submittedName>
        <fullName evidence="1">Uncharacterized protein</fullName>
    </submittedName>
</protein>
<gene>
    <name evidence="1" type="ORF">NQ176_g10742</name>
</gene>
<proteinExistence type="predicted"/>
<sequence length="390" mass="42552">MHADYEPKAWHQFLIYIGFTLAALAVNAFMTRLLPLVTQAGFLWSLGGFVVICITILACSSGDYQDGEFVYATFTNEVGWPDGLAWMLGLLQGAFGLTGFDAVAHMIEEIPDAQRQGPRIMIYCILIGMFTGFIFLTCLLLVTKDINAVVSSAYGPLLQVFMGATKSKAGSICLLMFPVVCMLFTAITIMCTSSRMSYAFARDNGMPFSRVFAKVHPTLDVPLNALIWTAAWVIIFGCIFLGSTSTFNAITSASVVALGVTYAIPPAINLLRGRRMLPEDRPFKIPEPFGWIFNIIGVMWSILTTVLFVFPPELPVTGSNMNYAVAAFGVILLIAGGTWVFDGRKNYHGPQINVESLTHGEVQGMEGVDIGEEKTDSGPTNGKEEWLAEA</sequence>
<dbReference type="Proteomes" id="UP001143910">
    <property type="component" value="Unassembled WGS sequence"/>
</dbReference>
<name>A0ACC1MDR3_9HYPO</name>
<organism evidence="1 2">
    <name type="scientific">Zarea fungicola</name>
    <dbReference type="NCBI Taxonomy" id="93591"/>
    <lineage>
        <taxon>Eukaryota</taxon>
        <taxon>Fungi</taxon>
        <taxon>Dikarya</taxon>
        <taxon>Ascomycota</taxon>
        <taxon>Pezizomycotina</taxon>
        <taxon>Sordariomycetes</taxon>
        <taxon>Hypocreomycetidae</taxon>
        <taxon>Hypocreales</taxon>
        <taxon>Cordycipitaceae</taxon>
        <taxon>Zarea</taxon>
    </lineage>
</organism>
<comment type="caution">
    <text evidence="1">The sequence shown here is derived from an EMBL/GenBank/DDBJ whole genome shotgun (WGS) entry which is preliminary data.</text>
</comment>